<dbReference type="Proteomes" id="UP000034189">
    <property type="component" value="Chromosome"/>
</dbReference>
<evidence type="ECO:0000313" key="3">
    <source>
        <dbReference type="Proteomes" id="UP000034189"/>
    </source>
</evidence>
<dbReference type="InterPro" id="IPR002575">
    <property type="entry name" value="Aminoglycoside_PTrfase"/>
</dbReference>
<feature type="domain" description="Aminoglycoside phosphotransferase" evidence="1">
    <location>
        <begin position="29"/>
        <end position="213"/>
    </location>
</feature>
<sequence length="290" mass="33041">METKFEQVVHRIDTEGKLLGIMEMEGGVSAQVTALNILRSDGEVAAMILRRHGEADLRRNPQIAAAEYKLLQLLKSKGVLVPAPHFLDLSCEIFPTPDFNPSCLNHYLFQLSAHLAYIHSVDCSKLHLEFLPKQEEIIAEILDIHSVKMDKSLNEGMIRDTLRSVWPLPQINQNVILHGDYWPGNILWKDGRLAAIIDWEDAAVGDPLADLANGRLEVLFHFGIDAMNAFTRQYQSMMTVLDFTNLPYWDLFAALRLSKFPDWGLEQVTENTMRKKHKWFVNQTLHAIGI</sequence>
<dbReference type="Gene3D" id="3.90.1200.10">
    <property type="match status" value="1"/>
</dbReference>
<reference evidence="2 3" key="1">
    <citation type="submission" date="2015-03" db="EMBL/GenBank/DDBJ databases">
        <authorList>
            <person name="Abdul Halim M."/>
        </authorList>
    </citation>
    <scope>NUCLEOTIDE SEQUENCE [LARGE SCALE GENOMIC DNA]</scope>
    <source>
        <strain evidence="2 3">ATCC 35681</strain>
    </source>
</reference>
<dbReference type="AlphaFoldDB" id="A0A0F7CKJ2"/>
<dbReference type="Pfam" id="PF01636">
    <property type="entry name" value="APH"/>
    <property type="match status" value="1"/>
</dbReference>
<dbReference type="InterPro" id="IPR011009">
    <property type="entry name" value="Kinase-like_dom_sf"/>
</dbReference>
<protein>
    <recommendedName>
        <fullName evidence="1">Aminoglycoside phosphotransferase domain-containing protein</fullName>
    </recommendedName>
</protein>
<proteinExistence type="predicted"/>
<dbReference type="EMBL" id="CP011114">
    <property type="protein sequence ID" value="AKG37756.1"/>
    <property type="molecule type" value="Genomic_DNA"/>
</dbReference>
<reference evidence="2 3" key="2">
    <citation type="journal article" date="2016" name="Genome Announc.">
        <title>Genome Sequence of a Gram-Positive Diazotroph, Paenibacillus durus Type Strain ATCC 35681.</title>
        <authorList>
            <person name="Halim M.A."/>
            <person name="Rahman A.Y."/>
            <person name="Sim K.S."/>
            <person name="Yam H.C."/>
            <person name="Rahim A.A."/>
            <person name="Ghazali A.H."/>
            <person name="Najimudin N."/>
        </authorList>
    </citation>
    <scope>NUCLEOTIDE SEQUENCE [LARGE SCALE GENOMIC DNA]</scope>
    <source>
        <strain evidence="2 3">ATCC 35681</strain>
    </source>
</reference>
<evidence type="ECO:0000259" key="1">
    <source>
        <dbReference type="Pfam" id="PF01636"/>
    </source>
</evidence>
<gene>
    <name evidence="2" type="ORF">VK70_13590</name>
</gene>
<evidence type="ECO:0000313" key="2">
    <source>
        <dbReference type="EMBL" id="AKG37756.1"/>
    </source>
</evidence>
<dbReference type="HOGENOM" id="CLU_079051_0_0_9"/>
<accession>A0A0F7CKJ2</accession>
<dbReference type="OrthoDB" id="334783at2"/>
<name>A0A0F7CKJ2_PAEDU</name>
<dbReference type="PATRIC" id="fig|1333534.5.peg.2989"/>
<dbReference type="SUPFAM" id="SSF56112">
    <property type="entry name" value="Protein kinase-like (PK-like)"/>
    <property type="match status" value="1"/>
</dbReference>
<organism evidence="2 3">
    <name type="scientific">Paenibacillus durus ATCC 35681</name>
    <dbReference type="NCBI Taxonomy" id="1333534"/>
    <lineage>
        <taxon>Bacteria</taxon>
        <taxon>Bacillati</taxon>
        <taxon>Bacillota</taxon>
        <taxon>Bacilli</taxon>
        <taxon>Bacillales</taxon>
        <taxon>Paenibacillaceae</taxon>
        <taxon>Paenibacillus</taxon>
    </lineage>
</organism>